<feature type="region of interest" description="Disordered" evidence="1">
    <location>
        <begin position="184"/>
        <end position="205"/>
    </location>
</feature>
<dbReference type="AlphaFoldDB" id="A0AAD7E9H7"/>
<evidence type="ECO:0000256" key="1">
    <source>
        <dbReference type="SAM" id="MobiDB-lite"/>
    </source>
</evidence>
<evidence type="ECO:0000313" key="3">
    <source>
        <dbReference type="Proteomes" id="UP001218218"/>
    </source>
</evidence>
<feature type="region of interest" description="Disordered" evidence="1">
    <location>
        <begin position="1"/>
        <end position="24"/>
    </location>
</feature>
<accession>A0AAD7E9H7</accession>
<sequence length="205" mass="21630">MHPGAVGAAPDSSTATPPHLGHSYAPRPIPAPHPSYSPVALPFPSIADGGLQVRVMPPSQHSCVARHLPLCWRWFPHPSGCAALSARAPGGCHCIPVRYAVHVSVIAPSCRDAGRRWRCHFCAGCAGTTPPCPITETQHPSRCESGNQLLPCAARSTDPAPPHLPALRGDTCSHAHPPAVVQRWRHRDKPPPQVHGTLDGALAAA</sequence>
<gene>
    <name evidence="2" type="ORF">DFH08DRAFT_976319</name>
</gene>
<dbReference type="EMBL" id="JARIHO010000097">
    <property type="protein sequence ID" value="KAJ7305383.1"/>
    <property type="molecule type" value="Genomic_DNA"/>
</dbReference>
<protein>
    <submittedName>
        <fullName evidence="2">Uncharacterized protein</fullName>
    </submittedName>
</protein>
<keyword evidence="3" id="KW-1185">Reference proteome</keyword>
<dbReference type="Proteomes" id="UP001218218">
    <property type="component" value="Unassembled WGS sequence"/>
</dbReference>
<name>A0AAD7E9H7_9AGAR</name>
<comment type="caution">
    <text evidence="2">The sequence shown here is derived from an EMBL/GenBank/DDBJ whole genome shotgun (WGS) entry which is preliminary data.</text>
</comment>
<evidence type="ECO:0000313" key="2">
    <source>
        <dbReference type="EMBL" id="KAJ7305383.1"/>
    </source>
</evidence>
<reference evidence="2" key="1">
    <citation type="submission" date="2023-03" db="EMBL/GenBank/DDBJ databases">
        <title>Massive genome expansion in bonnet fungi (Mycena s.s.) driven by repeated elements and novel gene families across ecological guilds.</title>
        <authorList>
            <consortium name="Lawrence Berkeley National Laboratory"/>
            <person name="Harder C.B."/>
            <person name="Miyauchi S."/>
            <person name="Viragh M."/>
            <person name="Kuo A."/>
            <person name="Thoen E."/>
            <person name="Andreopoulos B."/>
            <person name="Lu D."/>
            <person name="Skrede I."/>
            <person name="Drula E."/>
            <person name="Henrissat B."/>
            <person name="Morin E."/>
            <person name="Kohler A."/>
            <person name="Barry K."/>
            <person name="LaButti K."/>
            <person name="Morin E."/>
            <person name="Salamov A."/>
            <person name="Lipzen A."/>
            <person name="Mereny Z."/>
            <person name="Hegedus B."/>
            <person name="Baldrian P."/>
            <person name="Stursova M."/>
            <person name="Weitz H."/>
            <person name="Taylor A."/>
            <person name="Grigoriev I.V."/>
            <person name="Nagy L.G."/>
            <person name="Martin F."/>
            <person name="Kauserud H."/>
        </authorList>
    </citation>
    <scope>NUCLEOTIDE SEQUENCE</scope>
    <source>
        <strain evidence="2">CBHHK002</strain>
    </source>
</reference>
<organism evidence="2 3">
    <name type="scientific">Mycena albidolilacea</name>
    <dbReference type="NCBI Taxonomy" id="1033008"/>
    <lineage>
        <taxon>Eukaryota</taxon>
        <taxon>Fungi</taxon>
        <taxon>Dikarya</taxon>
        <taxon>Basidiomycota</taxon>
        <taxon>Agaricomycotina</taxon>
        <taxon>Agaricomycetes</taxon>
        <taxon>Agaricomycetidae</taxon>
        <taxon>Agaricales</taxon>
        <taxon>Marasmiineae</taxon>
        <taxon>Mycenaceae</taxon>
        <taxon>Mycena</taxon>
    </lineage>
</organism>
<proteinExistence type="predicted"/>